<dbReference type="InterPro" id="IPR000467">
    <property type="entry name" value="G_patch_dom"/>
</dbReference>
<dbReference type="OrthoDB" id="29523at2759"/>
<evidence type="ECO:0000256" key="7">
    <source>
        <dbReference type="SAM" id="MobiDB-lite"/>
    </source>
</evidence>
<dbReference type="Proteomes" id="UP000076078">
    <property type="component" value="Unassembled WGS sequence"/>
</dbReference>
<dbReference type="GO" id="GO:0005730">
    <property type="term" value="C:nucleolus"/>
    <property type="evidence" value="ECO:0007669"/>
    <property type="project" value="UniProtKB-SubCell"/>
</dbReference>
<comment type="similarity">
    <text evidence="5">Belongs to the PINX1 family.</text>
</comment>
<proteinExistence type="inferred from homology"/>
<protein>
    <recommendedName>
        <fullName evidence="6">PinX1-related protein 1</fullName>
    </recommendedName>
</protein>
<name>A0A151ZAR2_TIELA</name>
<reference evidence="9 10" key="1">
    <citation type="submission" date="2015-12" db="EMBL/GenBank/DDBJ databases">
        <title>Dictyostelia acquired genes for synthesis and detection of signals that induce cell-type specialization by lateral gene transfer from prokaryotes.</title>
        <authorList>
            <person name="Gloeckner G."/>
            <person name="Schaap P."/>
        </authorList>
    </citation>
    <scope>NUCLEOTIDE SEQUENCE [LARGE SCALE GENOMIC DNA]</scope>
    <source>
        <strain evidence="9 10">TK</strain>
    </source>
</reference>
<dbReference type="AlphaFoldDB" id="A0A151ZAR2"/>
<comment type="caution">
    <text evidence="9">The sequence shown here is derived from an EMBL/GenBank/DDBJ whole genome shotgun (WGS) entry which is preliminary data.</text>
</comment>
<dbReference type="EMBL" id="LODT01000035">
    <property type="protein sequence ID" value="KYQ91042.1"/>
    <property type="molecule type" value="Genomic_DNA"/>
</dbReference>
<sequence>MDLSKFEGWMIASGWQKGKGLGKNEDGITKAIHVEKKSNTTGIGSTGFKWDNQWWEDVYSHKPIQIGSEDQQDLIETRTKTPKTSTIVNKLNSKNSNSKTLSQNESEDTQKVEIDRTKLVFGNFQKSTVMLSDFDETVNVQSEAIKESVVVDISSSSSSVNIITADEEFSACKGRFLRKYAPTGKLQRLKDIDEGKLVIEPKQPTSKNKRKLDQENEEIQSTTTDEKDIKKIKVDNNSSIDKSEKKVKKEKKEKKEKKDKKEKKSSKKDKKETKEEEVNEEKKDKKVKKEKKSSKKDKKDKKKNDD</sequence>
<dbReference type="PANTHER" id="PTHR23149:SF31">
    <property type="entry name" value="PROTEIN PXR1"/>
    <property type="match status" value="1"/>
</dbReference>
<feature type="compositionally biased region" description="Basic and acidic residues" evidence="7">
    <location>
        <begin position="269"/>
        <end position="284"/>
    </location>
</feature>
<accession>A0A151ZAR2</accession>
<feature type="compositionally biased region" description="Low complexity" evidence="7">
    <location>
        <begin position="89"/>
        <end position="102"/>
    </location>
</feature>
<dbReference type="InterPro" id="IPR050656">
    <property type="entry name" value="PINX1"/>
</dbReference>
<evidence type="ECO:0000256" key="5">
    <source>
        <dbReference type="ARBA" id="ARBA00038007"/>
    </source>
</evidence>
<evidence type="ECO:0000256" key="4">
    <source>
        <dbReference type="ARBA" id="ARBA00023242"/>
    </source>
</evidence>
<keyword evidence="4" id="KW-0539">Nucleus</keyword>
<gene>
    <name evidence="9" type="ORF">DLAC_07943</name>
</gene>
<dbReference type="Pfam" id="PF01585">
    <property type="entry name" value="G-patch"/>
    <property type="match status" value="1"/>
</dbReference>
<evidence type="ECO:0000256" key="2">
    <source>
        <dbReference type="ARBA" id="ARBA00022517"/>
    </source>
</evidence>
<dbReference type="OMA" id="ILGKYGW"/>
<keyword evidence="2" id="KW-0690">Ribosome biogenesis</keyword>
<organism evidence="9 10">
    <name type="scientific">Tieghemostelium lacteum</name>
    <name type="common">Slime mold</name>
    <name type="synonym">Dictyostelium lacteum</name>
    <dbReference type="NCBI Taxonomy" id="361077"/>
    <lineage>
        <taxon>Eukaryota</taxon>
        <taxon>Amoebozoa</taxon>
        <taxon>Evosea</taxon>
        <taxon>Eumycetozoa</taxon>
        <taxon>Dictyostelia</taxon>
        <taxon>Dictyosteliales</taxon>
        <taxon>Raperosteliaceae</taxon>
        <taxon>Tieghemostelium</taxon>
    </lineage>
</organism>
<keyword evidence="10" id="KW-1185">Reference proteome</keyword>
<evidence type="ECO:0000256" key="1">
    <source>
        <dbReference type="ARBA" id="ARBA00004604"/>
    </source>
</evidence>
<evidence type="ECO:0000256" key="3">
    <source>
        <dbReference type="ARBA" id="ARBA00022552"/>
    </source>
</evidence>
<feature type="region of interest" description="Disordered" evidence="7">
    <location>
        <begin position="89"/>
        <end position="109"/>
    </location>
</feature>
<dbReference type="PANTHER" id="PTHR23149">
    <property type="entry name" value="G PATCH DOMAIN CONTAINING PROTEIN"/>
    <property type="match status" value="1"/>
</dbReference>
<feature type="compositionally biased region" description="Basic residues" evidence="7">
    <location>
        <begin position="245"/>
        <end position="268"/>
    </location>
</feature>
<dbReference type="PROSITE" id="PS50174">
    <property type="entry name" value="G_PATCH"/>
    <property type="match status" value="1"/>
</dbReference>
<comment type="subcellular location">
    <subcellularLocation>
        <location evidence="1">Nucleus</location>
        <location evidence="1">Nucleolus</location>
    </subcellularLocation>
</comment>
<evidence type="ECO:0000256" key="6">
    <source>
        <dbReference type="ARBA" id="ARBA00041961"/>
    </source>
</evidence>
<dbReference type="GO" id="GO:0003676">
    <property type="term" value="F:nucleic acid binding"/>
    <property type="evidence" value="ECO:0007669"/>
    <property type="project" value="InterPro"/>
</dbReference>
<dbReference type="InParanoid" id="A0A151ZAR2"/>
<dbReference type="STRING" id="361077.A0A151ZAR2"/>
<feature type="compositionally biased region" description="Basic and acidic residues" evidence="7">
    <location>
        <begin position="224"/>
        <end position="234"/>
    </location>
</feature>
<dbReference type="GO" id="GO:0006364">
    <property type="term" value="P:rRNA processing"/>
    <property type="evidence" value="ECO:0007669"/>
    <property type="project" value="UniProtKB-KW"/>
</dbReference>
<evidence type="ECO:0000259" key="8">
    <source>
        <dbReference type="PROSITE" id="PS50174"/>
    </source>
</evidence>
<feature type="region of interest" description="Disordered" evidence="7">
    <location>
        <begin position="197"/>
        <end position="306"/>
    </location>
</feature>
<evidence type="ECO:0000313" key="10">
    <source>
        <dbReference type="Proteomes" id="UP000076078"/>
    </source>
</evidence>
<feature type="domain" description="G-patch" evidence="8">
    <location>
        <begin position="10"/>
        <end position="48"/>
    </location>
</feature>
<keyword evidence="3" id="KW-0698">rRNA processing</keyword>
<evidence type="ECO:0000313" key="9">
    <source>
        <dbReference type="EMBL" id="KYQ91042.1"/>
    </source>
</evidence>
<feature type="compositionally biased region" description="Basic residues" evidence="7">
    <location>
        <begin position="285"/>
        <end position="306"/>
    </location>
</feature>